<protein>
    <submittedName>
        <fullName evidence="3">Unnamed protein product</fullName>
    </submittedName>
</protein>
<reference evidence="3" key="1">
    <citation type="submission" date="2023-04" db="EMBL/GenBank/DDBJ databases">
        <title>Phytophthora lilii NBRC 32176.</title>
        <authorList>
            <person name="Ichikawa N."/>
            <person name="Sato H."/>
            <person name="Tonouchi N."/>
        </authorList>
    </citation>
    <scope>NUCLEOTIDE SEQUENCE</scope>
    <source>
        <strain evidence="3">NBRC 32176</strain>
    </source>
</reference>
<dbReference type="AlphaFoldDB" id="A0A9W6THP4"/>
<sequence>MLPRLSSRVHPRACPVVTQPSTSLKEKTATEYASMPSPSAPPIDGELPKSSRSGYDPNHRRTKWWYNHPRLSFVLLFVFCTYIGGIYVSTKITAWTLEALGVRQELTSAREEYIATSHMLNTMSECVDQSSLEYLARAKLQFEADSKRVQKFIDLNDEVIDEQRNVTMASSNDANTTLSCFSNHFYASVPETDAASSSHALVLAVRALLTTQAVTEANDKVSKQQTQLESQLLEMWNAVDSIRTSMDKTLETTNTLVAKQLNSLAPILTDSDGSGHSQQSASRLGRLSKVASSKLSDPLTSTSATSLGAIRKAGRTLHKALAYLSGLHEGFSKVMNTMDETWELLEKQLNSTVQQAILLQKELMYAAESTAQQINSTSTGVVTSFEQARQEISSSFDILRDHWQTAVKNLVQEGFTPWKRLGNQLVAELTANKRQKVRPESSIQRRSILPDRTKNSTMEQQRKRLHDVSSQSTTSSSASAENRDEFDIDTAVLRSSLVDIGAFVMQVVFYVDVGRLTLLVADLGIGLITESYSDMPMLDIRGLTTVDTIGSICEVFLCKHSLSAVCYTIVSKSSELARILVRFALVLFAASVVTVGLHVWKQNHISNCRSSHPVNSSQTVVQSITRAFFENSGNTSNAVADPLNEVVKYTTIINDSIHDDYAALELDSVAVWNNQSAVLNDIGDCAITTGTFVRMLQDCTATANNGKVALADDTSLSSQCLISDLHNASVLVSPYTSTEKMNAEALTLVPLTAFASCFPEDEVYHMERDKVVDKLQHSLACATERAVYLSFASWWLLMVIFIANRFIVRMVIKAAGVYWWRYLSANRLQFVGFCSEDGQIEAGDELPTAIQQNLREVKWRIIGRFIGIGLSFACIFTVLIVIFHGVI</sequence>
<keyword evidence="2" id="KW-1133">Transmembrane helix</keyword>
<dbReference type="OrthoDB" id="160399at2759"/>
<dbReference type="Proteomes" id="UP001165083">
    <property type="component" value="Unassembled WGS sequence"/>
</dbReference>
<organism evidence="3 4">
    <name type="scientific">Phytophthora lilii</name>
    <dbReference type="NCBI Taxonomy" id="2077276"/>
    <lineage>
        <taxon>Eukaryota</taxon>
        <taxon>Sar</taxon>
        <taxon>Stramenopiles</taxon>
        <taxon>Oomycota</taxon>
        <taxon>Peronosporomycetes</taxon>
        <taxon>Peronosporales</taxon>
        <taxon>Peronosporaceae</taxon>
        <taxon>Phytophthora</taxon>
    </lineage>
</organism>
<evidence type="ECO:0000313" key="4">
    <source>
        <dbReference type="Proteomes" id="UP001165083"/>
    </source>
</evidence>
<proteinExistence type="predicted"/>
<feature type="transmembrane region" description="Helical" evidence="2">
    <location>
        <begin position="786"/>
        <end position="803"/>
    </location>
</feature>
<evidence type="ECO:0000256" key="2">
    <source>
        <dbReference type="SAM" id="Phobius"/>
    </source>
</evidence>
<keyword evidence="4" id="KW-1185">Reference proteome</keyword>
<comment type="caution">
    <text evidence="3">The sequence shown here is derived from an EMBL/GenBank/DDBJ whole genome shotgun (WGS) entry which is preliminary data.</text>
</comment>
<name>A0A9W6THP4_9STRA</name>
<feature type="region of interest" description="Disordered" evidence="1">
    <location>
        <begin position="436"/>
        <end position="481"/>
    </location>
</feature>
<gene>
    <name evidence="3" type="ORF">Plil01_000398900</name>
</gene>
<dbReference type="EMBL" id="BSXW01000160">
    <property type="protein sequence ID" value="GMF13524.1"/>
    <property type="molecule type" value="Genomic_DNA"/>
</dbReference>
<feature type="transmembrane region" description="Helical" evidence="2">
    <location>
        <begin position="865"/>
        <end position="886"/>
    </location>
</feature>
<evidence type="ECO:0000313" key="3">
    <source>
        <dbReference type="EMBL" id="GMF13524.1"/>
    </source>
</evidence>
<keyword evidence="2" id="KW-0472">Membrane</keyword>
<feature type="region of interest" description="Disordered" evidence="1">
    <location>
        <begin position="16"/>
        <end position="54"/>
    </location>
</feature>
<feature type="transmembrane region" description="Helical" evidence="2">
    <location>
        <begin position="71"/>
        <end position="88"/>
    </location>
</feature>
<accession>A0A9W6THP4</accession>
<feature type="compositionally biased region" description="Low complexity" evidence="1">
    <location>
        <begin position="469"/>
        <end position="480"/>
    </location>
</feature>
<evidence type="ECO:0000256" key="1">
    <source>
        <dbReference type="SAM" id="MobiDB-lite"/>
    </source>
</evidence>
<keyword evidence="2" id="KW-0812">Transmembrane</keyword>